<comment type="caution">
    <text evidence="3">The sequence shown here is derived from an EMBL/GenBank/DDBJ whole genome shotgun (WGS) entry which is preliminary data.</text>
</comment>
<dbReference type="InterPro" id="IPR018620">
    <property type="entry name" value="Ubiquitin3-bd_protein_But2_C"/>
</dbReference>
<organism evidence="3 4">
    <name type="scientific">Exophiala viscosa</name>
    <dbReference type="NCBI Taxonomy" id="2486360"/>
    <lineage>
        <taxon>Eukaryota</taxon>
        <taxon>Fungi</taxon>
        <taxon>Dikarya</taxon>
        <taxon>Ascomycota</taxon>
        <taxon>Pezizomycotina</taxon>
        <taxon>Eurotiomycetes</taxon>
        <taxon>Chaetothyriomycetidae</taxon>
        <taxon>Chaetothyriales</taxon>
        <taxon>Herpotrichiellaceae</taxon>
        <taxon>Exophiala</taxon>
    </lineage>
</organism>
<evidence type="ECO:0000259" key="2">
    <source>
        <dbReference type="Pfam" id="PF09792"/>
    </source>
</evidence>
<dbReference type="EMBL" id="MU404355">
    <property type="protein sequence ID" value="KAI1611992.1"/>
    <property type="molecule type" value="Genomic_DNA"/>
</dbReference>
<evidence type="ECO:0000313" key="4">
    <source>
        <dbReference type="Proteomes" id="UP001203852"/>
    </source>
</evidence>
<accession>A0AAN6IBQ3</accession>
<dbReference type="Pfam" id="PF09792">
    <property type="entry name" value="But2"/>
    <property type="match status" value="1"/>
</dbReference>
<dbReference type="AlphaFoldDB" id="A0AAN6IBQ3"/>
<evidence type="ECO:0000313" key="3">
    <source>
        <dbReference type="EMBL" id="KAI1611992.1"/>
    </source>
</evidence>
<feature type="domain" description="Ubiquitin 3 binding protein But2 C-terminal" evidence="2">
    <location>
        <begin position="54"/>
        <end position="199"/>
    </location>
</feature>
<evidence type="ECO:0000256" key="1">
    <source>
        <dbReference type="SAM" id="SignalP"/>
    </source>
</evidence>
<reference evidence="3" key="1">
    <citation type="journal article" date="2022" name="bioRxiv">
        <title>Deciphering the potential niche of two novel black yeast fungi from a biological soil crust based on their genomes, phenotypes, and melanin regulation.</title>
        <authorList>
            <consortium name="DOE Joint Genome Institute"/>
            <person name="Carr E.C."/>
            <person name="Barton Q."/>
            <person name="Grambo S."/>
            <person name="Sullivan M."/>
            <person name="Renfro C.M."/>
            <person name="Kuo A."/>
            <person name="Pangilinan J."/>
            <person name="Lipzen A."/>
            <person name="Keymanesh K."/>
            <person name="Savage E."/>
            <person name="Barry K."/>
            <person name="Grigoriev I.V."/>
            <person name="Riekhof W.R."/>
            <person name="Harris S.S."/>
        </authorList>
    </citation>
    <scope>NUCLEOTIDE SEQUENCE</scope>
    <source>
        <strain evidence="3">JF 03-4F</strain>
    </source>
</reference>
<feature type="chain" id="PRO_5042857924" evidence="1">
    <location>
        <begin position="18"/>
        <end position="210"/>
    </location>
</feature>
<sequence>MRLLLLLIAAFCGGISALPFFDAIDHAVSAVHKAIHPRQNCTCPGNLPELPDFEFPHLIIPISASNPKTAYPDTLVPNITAGDVSNIFNFDVPAERSGQTCTLEFLFPTLDQLSSSYFKLDGFGKFSFSLSAMGNGAVEGNTTYDNQPMGGDPHGFPCSKSMQPGNAYSLGSTLCVPGRISVTMSSTDSSLEWFQDYNPCPIGLYMTYSP</sequence>
<gene>
    <name evidence="3" type="ORF">EDD36DRAFT_271434</name>
</gene>
<keyword evidence="1" id="KW-0732">Signal</keyword>
<dbReference type="PANTHER" id="PTHR39613:SF1">
    <property type="entry name" value="ANCHORED CELL WALL PROTEIN, PUTATIVE (AFU_ORTHOLOGUE AFUA_4G08960)-RELATED"/>
    <property type="match status" value="1"/>
</dbReference>
<feature type="signal peptide" evidence="1">
    <location>
        <begin position="1"/>
        <end position="17"/>
    </location>
</feature>
<proteinExistence type="predicted"/>
<dbReference type="PANTHER" id="PTHR39613">
    <property type="entry name" value="ANCHORED CELL WALL PROTEIN, PUTATIVE (AFU_ORTHOLOGUE AFUA_4G08960)-RELATED"/>
    <property type="match status" value="1"/>
</dbReference>
<keyword evidence="4" id="KW-1185">Reference proteome</keyword>
<dbReference type="Proteomes" id="UP001203852">
    <property type="component" value="Unassembled WGS sequence"/>
</dbReference>
<protein>
    <submittedName>
        <fullName evidence="3">Ubiquitin 3 binding protein But2 C-terminal domain-containing protein</fullName>
    </submittedName>
</protein>
<name>A0AAN6IBQ3_9EURO</name>